<dbReference type="RefSeq" id="WP_249893866.1">
    <property type="nucleotide sequence ID" value="NZ_CP082904.1"/>
</dbReference>
<sequence length="143" mass="14811">MAKDGKHVIHAGGVFPNPLLNREGAAAAATAPGAVGFFDAGKFTASVDGAEDAVLYVANYDYLRCLSVDDDIPAGEMVVGIHPLPGMFLNVRAAAGTYTKGQPLSIANGRVKAAAEGEAVRCYVEEDKSYTAAAGDLLRVVIK</sequence>
<gene>
    <name evidence="1" type="ORF">K6958_06360</name>
</gene>
<protein>
    <submittedName>
        <fullName evidence="1">Uncharacterized protein</fullName>
    </submittedName>
</protein>
<dbReference type="Proteomes" id="UP001056635">
    <property type="component" value="Chromosome"/>
</dbReference>
<reference evidence="1" key="1">
    <citation type="submission" date="2021-09" db="EMBL/GenBank/DDBJ databases">
        <title>First case of bloodstream infection caused by Mixta hanseatica sp. nov., a member of the Erwiniaceae family.</title>
        <authorList>
            <person name="Both A."/>
            <person name="Huang J."/>
            <person name="Wenzel P."/>
            <person name="Aepfelbacher M."/>
            <person name="Rohde H."/>
            <person name="Christner M."/>
            <person name="Hentschke M."/>
        </authorList>
    </citation>
    <scope>NUCLEOTIDE SEQUENCE</scope>
    <source>
        <strain evidence="1">X22927</strain>
    </source>
</reference>
<evidence type="ECO:0000313" key="2">
    <source>
        <dbReference type="Proteomes" id="UP001056635"/>
    </source>
</evidence>
<name>A0ABY4RER4_9GAMM</name>
<accession>A0ABY4RER4</accession>
<keyword evidence="2" id="KW-1185">Reference proteome</keyword>
<dbReference type="EMBL" id="CP082904">
    <property type="protein sequence ID" value="UQY45296.1"/>
    <property type="molecule type" value="Genomic_DNA"/>
</dbReference>
<organism evidence="1 2">
    <name type="scientific">Mixta hanseatica</name>
    <dbReference type="NCBI Taxonomy" id="2872648"/>
    <lineage>
        <taxon>Bacteria</taxon>
        <taxon>Pseudomonadati</taxon>
        <taxon>Pseudomonadota</taxon>
        <taxon>Gammaproteobacteria</taxon>
        <taxon>Enterobacterales</taxon>
        <taxon>Erwiniaceae</taxon>
        <taxon>Mixta</taxon>
    </lineage>
</organism>
<proteinExistence type="predicted"/>
<evidence type="ECO:0000313" key="1">
    <source>
        <dbReference type="EMBL" id="UQY45296.1"/>
    </source>
</evidence>